<proteinExistence type="predicted"/>
<sequence length="473" mass="54687">MRTLLLFFTCLFAAQLISCSSSKMDNVQRGIDYNYKSGYPEFRSSVFGFVEENEGPVLEITTDIVKGSLVYGSKGETDSLSADVAVDIQITDLNGEQNIGSKRITRQVVTGDESITHSREVLSIPYQLQVKPGNYEVSVTVRDLNSKQKLTQTSKAYIPGAKQNDYTLSEVQLFGKENGDNTWSQISGYHVSNAIDSLRFVFQVISPQPDTPLTLDTRLVSFASDTGLPRAITRNNYSSSSIEYKGIDFDQTTEIQSTRRVLSDYGSVFVEYKFANQNRGNYRFEVTAAKENDNDEEIFKGRSFGIKSKNFPAVESVRELARPLYYLMGRGDHEELMAISDTDSLKQAMDRFWLKNIGNKREAQQVIEQYYTRVEEANKRFSNFKEGWKTDRGMVYILFGEPFHTRDRLRQLVWYYSYNTEDPRYRFFFEQPKLNNQFFPFDHYVLNRNNNYYNIVYTQRGLWLNGQILQRQI</sequence>
<comment type="caution">
    <text evidence="2">The sequence shown here is derived from an EMBL/GenBank/DDBJ whole genome shotgun (WGS) entry which is preliminary data.</text>
</comment>
<dbReference type="Pfam" id="PF20094">
    <property type="entry name" value="GWxTD_dom"/>
    <property type="match status" value="1"/>
</dbReference>
<accession>A0A2A2G7D7</accession>
<name>A0A2A2G7D7_9BACT</name>
<keyword evidence="3" id="KW-1185">Reference proteome</keyword>
<dbReference type="NCBIfam" id="TIGR04514">
    <property type="entry name" value="GWxTD_dom"/>
    <property type="match status" value="1"/>
</dbReference>
<dbReference type="EMBL" id="NSKE01000007">
    <property type="protein sequence ID" value="PAU93541.1"/>
    <property type="molecule type" value="Genomic_DNA"/>
</dbReference>
<feature type="domain" description="GWxTD" evidence="1">
    <location>
        <begin position="299"/>
        <end position="460"/>
    </location>
</feature>
<evidence type="ECO:0000313" key="3">
    <source>
        <dbReference type="Proteomes" id="UP000218831"/>
    </source>
</evidence>
<evidence type="ECO:0000259" key="1">
    <source>
        <dbReference type="Pfam" id="PF20094"/>
    </source>
</evidence>
<dbReference type="OrthoDB" id="9814412at2"/>
<evidence type="ECO:0000313" key="2">
    <source>
        <dbReference type="EMBL" id="PAU93541.1"/>
    </source>
</evidence>
<dbReference type="InterPro" id="IPR030959">
    <property type="entry name" value="GWxTD_dom"/>
</dbReference>
<dbReference type="AlphaFoldDB" id="A0A2A2G7D7"/>
<gene>
    <name evidence="2" type="ORF">CK503_10300</name>
</gene>
<organism evidence="2 3">
    <name type="scientific">Fodinibius salipaludis</name>
    <dbReference type="NCBI Taxonomy" id="2032627"/>
    <lineage>
        <taxon>Bacteria</taxon>
        <taxon>Pseudomonadati</taxon>
        <taxon>Balneolota</taxon>
        <taxon>Balneolia</taxon>
        <taxon>Balneolales</taxon>
        <taxon>Balneolaceae</taxon>
        <taxon>Fodinibius</taxon>
    </lineage>
</organism>
<reference evidence="2 3" key="1">
    <citation type="submission" date="2017-08" db="EMBL/GenBank/DDBJ databases">
        <title>Aliifodinibius alkalisoli sp. nov., isolated from saline alkaline soil.</title>
        <authorList>
            <person name="Liu D."/>
            <person name="Zhang G."/>
        </authorList>
    </citation>
    <scope>NUCLEOTIDE SEQUENCE [LARGE SCALE GENOMIC DNA]</scope>
    <source>
        <strain evidence="2 3">WN023</strain>
    </source>
</reference>
<dbReference type="Proteomes" id="UP000218831">
    <property type="component" value="Unassembled WGS sequence"/>
</dbReference>
<protein>
    <submittedName>
        <fullName evidence="2">GWxTD domain-containing protein</fullName>
    </submittedName>
</protein>